<evidence type="ECO:0000313" key="10">
    <source>
        <dbReference type="Proteomes" id="UP000000428"/>
    </source>
</evidence>
<dbReference type="Pfam" id="PF00069">
    <property type="entry name" value="Pkinase"/>
    <property type="match status" value="1"/>
</dbReference>
<dbReference type="PROSITE" id="PS50011">
    <property type="entry name" value="PROTEIN_KINASE_DOM"/>
    <property type="match status" value="1"/>
</dbReference>
<keyword evidence="2" id="KW-0723">Serine/threonine-protein kinase</keyword>
<geneLocation type="plasmid" evidence="9 10">
    <name>SAP1</name>
</geneLocation>
<sequence length="397" mass="42406">MRRGACREGGVVLAGTVLDGRYRLIEPIGAGGFGQVWKAHDPKVDRLVAVKVLTGDGSADSSRQAARFAREAAVAGGLSHPHIVTVHDFGSAMDDGRLHAYLVVELLRGRPLSVVLKDGRLPLPDAVRTAVCIADALGTAHGAGLTHRDIKPSNIIVRSNGQATVVDFGITKSSDERHDITTSGVLIGTPAYMAPECFNGTFDHRSDLYSLGCVLYEMLTGHQPFTGTSWHLINQHPNEQPAPLIKRRLSTPPALVNLVERLLAKNPDDRPADAFQVMLALREIDRRYFDEGLPNRGLDRYVRSAVSPRIAAFGAVTHILLADRAPCPACASEPGAGGAEGCESCQGTGEASAETTHRIRIPPGVKAGQRLRLKGLGWPGRNGGEAGDLFVVVRIEG</sequence>
<feature type="binding site" evidence="7">
    <location>
        <position position="51"/>
    </location>
    <ligand>
        <name>ATP</name>
        <dbReference type="ChEBI" id="CHEBI:30616"/>
    </ligand>
</feature>
<dbReference type="InterPro" id="IPR008271">
    <property type="entry name" value="Ser/Thr_kinase_AS"/>
</dbReference>
<evidence type="ECO:0000256" key="6">
    <source>
        <dbReference type="ARBA" id="ARBA00022840"/>
    </source>
</evidence>
<dbReference type="PROSITE" id="PS00107">
    <property type="entry name" value="PROTEIN_KINASE_ATP"/>
    <property type="match status" value="1"/>
</dbReference>
<evidence type="ECO:0000256" key="4">
    <source>
        <dbReference type="ARBA" id="ARBA00022741"/>
    </source>
</evidence>
<evidence type="ECO:0000256" key="5">
    <source>
        <dbReference type="ARBA" id="ARBA00022777"/>
    </source>
</evidence>
<keyword evidence="5 9" id="KW-0418">Kinase</keyword>
<dbReference type="PANTHER" id="PTHR43289">
    <property type="entry name" value="MITOGEN-ACTIVATED PROTEIN KINASE KINASE KINASE 20-RELATED"/>
    <property type="match status" value="1"/>
</dbReference>
<keyword evidence="4 7" id="KW-0547">Nucleotide-binding</keyword>
<dbReference type="SUPFAM" id="SSF49493">
    <property type="entry name" value="HSP40/DnaJ peptide-binding domain"/>
    <property type="match status" value="1"/>
</dbReference>
<dbReference type="InterPro" id="IPR002939">
    <property type="entry name" value="DnaJ_C"/>
</dbReference>
<evidence type="ECO:0000313" key="9">
    <source>
        <dbReference type="EMBL" id="BAC75315.1"/>
    </source>
</evidence>
<evidence type="ECO:0000256" key="2">
    <source>
        <dbReference type="ARBA" id="ARBA00022527"/>
    </source>
</evidence>
<dbReference type="PROSITE" id="PS00108">
    <property type="entry name" value="PROTEIN_KINASE_ST"/>
    <property type="match status" value="1"/>
</dbReference>
<feature type="domain" description="Protein kinase" evidence="8">
    <location>
        <begin position="22"/>
        <end position="289"/>
    </location>
</feature>
<dbReference type="Proteomes" id="UP000000428">
    <property type="component" value="Plasmid SAP1"/>
</dbReference>
<dbReference type="CDD" id="cd14014">
    <property type="entry name" value="STKc_PknB_like"/>
    <property type="match status" value="1"/>
</dbReference>
<dbReference type="InterPro" id="IPR011009">
    <property type="entry name" value="Kinase-like_dom_sf"/>
</dbReference>
<dbReference type="Pfam" id="PF01556">
    <property type="entry name" value="DnaJ_C"/>
    <property type="match status" value="1"/>
</dbReference>
<dbReference type="Gene3D" id="3.30.200.20">
    <property type="entry name" value="Phosphorylase Kinase, domain 1"/>
    <property type="match status" value="1"/>
</dbReference>
<protein>
    <recommendedName>
        <fullName evidence="1">non-specific serine/threonine protein kinase</fullName>
        <ecNumber evidence="1">2.7.11.1</ecNumber>
    </recommendedName>
</protein>
<dbReference type="InterPro" id="IPR008971">
    <property type="entry name" value="HSP40/DnaJ_pept-bd"/>
</dbReference>
<dbReference type="Gene3D" id="1.10.510.10">
    <property type="entry name" value="Transferase(Phosphotransferase) domain 1"/>
    <property type="match status" value="1"/>
</dbReference>
<keyword evidence="6 7" id="KW-0067">ATP-binding</keyword>
<dbReference type="eggNOG" id="COG0515">
    <property type="taxonomic scope" value="Bacteria"/>
</dbReference>
<dbReference type="KEGG" id="sma:SAVERM_1p31"/>
<name>Q820A7_STRAW</name>
<dbReference type="Gene3D" id="2.60.260.20">
    <property type="entry name" value="Urease metallochaperone UreE, N-terminal domain"/>
    <property type="match status" value="1"/>
</dbReference>
<dbReference type="HOGENOM" id="CLU_000288_63_44_11"/>
<evidence type="ECO:0000256" key="3">
    <source>
        <dbReference type="ARBA" id="ARBA00022679"/>
    </source>
</evidence>
<dbReference type="GO" id="GO:0004674">
    <property type="term" value="F:protein serine/threonine kinase activity"/>
    <property type="evidence" value="ECO:0007669"/>
    <property type="project" value="UniProtKB-KW"/>
</dbReference>
<dbReference type="InterPro" id="IPR017441">
    <property type="entry name" value="Protein_kinase_ATP_BS"/>
</dbReference>
<evidence type="ECO:0000256" key="7">
    <source>
        <dbReference type="PROSITE-ProRule" id="PRU10141"/>
    </source>
</evidence>
<proteinExistence type="predicted"/>
<dbReference type="AlphaFoldDB" id="Q820A7"/>
<keyword evidence="10" id="KW-1185">Reference proteome</keyword>
<dbReference type="SMART" id="SM00220">
    <property type="entry name" value="S_TKc"/>
    <property type="match status" value="1"/>
</dbReference>
<gene>
    <name evidence="9" type="primary">pkn</name>
    <name evidence="9" type="ORF">SAVERM_1p31</name>
</gene>
<reference evidence="9 10" key="2">
    <citation type="journal article" date="2003" name="Nat. Biotechnol.">
        <title>Complete genome sequence and comparative analysis of the industrial microorganism Streptomyces avermitilis.</title>
        <authorList>
            <person name="Ikeda H."/>
            <person name="Ishikawa J."/>
            <person name="Hanamoto A."/>
            <person name="Shinose M."/>
            <person name="Kikuchi H."/>
            <person name="Shiba T."/>
            <person name="Sakaki Y."/>
            <person name="Hattori M."/>
            <person name="Omura S."/>
        </authorList>
    </citation>
    <scope>NUCLEOTIDE SEQUENCE [LARGE SCALE GENOMIC DNA]</scope>
    <source>
        <strain evidence="10">ATCC 31267 / DSM 46492 / JCM 5070 / NBRC 14893 / NCIMB 12804 / NRRL 8165 / MA-4680</strain>
    </source>
</reference>
<evidence type="ECO:0000259" key="8">
    <source>
        <dbReference type="PROSITE" id="PS50011"/>
    </source>
</evidence>
<keyword evidence="3" id="KW-0808">Transferase</keyword>
<dbReference type="InterPro" id="IPR000719">
    <property type="entry name" value="Prot_kinase_dom"/>
</dbReference>
<dbReference type="EC" id="2.7.11.1" evidence="1"/>
<reference evidence="10" key="1">
    <citation type="journal article" date="2001" name="Proc. Natl. Acad. Sci. U.S.A.">
        <title>Genome sequence of an industrial microorganism Streptomyces avermitilis: deducing the ability of producing secondary metabolites.</title>
        <authorList>
            <person name="Omura S."/>
            <person name="Ikeda H."/>
            <person name="Ishikawa J."/>
            <person name="Hanamoto A."/>
            <person name="Takahashi C."/>
            <person name="Shinose M."/>
            <person name="Takahashi Y."/>
            <person name="Horikawa H."/>
            <person name="Nakazawa H."/>
            <person name="Osonoe T."/>
            <person name="Kikuchi H."/>
            <person name="Shiba T."/>
            <person name="Sakaki Y."/>
            <person name="Hattori M."/>
        </authorList>
    </citation>
    <scope>NUCLEOTIDE SEQUENCE [LARGE SCALE GENOMIC DNA]</scope>
    <source>
        <strain evidence="10">ATCC 31267 / DSM 46492 / JCM 5070 / NBRC 14893 / NCIMB 12804 / NRRL 8165 / MA-4680</strain>
    </source>
</reference>
<organism evidence="9 10">
    <name type="scientific">Streptomyces avermitilis (strain ATCC 31267 / DSM 46492 / JCM 5070 / NBRC 14893 / NCIMB 12804 / NRRL 8165 / MA-4680)</name>
    <dbReference type="NCBI Taxonomy" id="227882"/>
    <lineage>
        <taxon>Bacteria</taxon>
        <taxon>Bacillati</taxon>
        <taxon>Actinomycetota</taxon>
        <taxon>Actinomycetes</taxon>
        <taxon>Kitasatosporales</taxon>
        <taxon>Streptomycetaceae</taxon>
        <taxon>Streptomyces</taxon>
    </lineage>
</organism>
<dbReference type="GO" id="GO:0051082">
    <property type="term" value="F:unfolded protein binding"/>
    <property type="evidence" value="ECO:0007669"/>
    <property type="project" value="InterPro"/>
</dbReference>
<accession>Q820A7</accession>
<dbReference type="GO" id="GO:0006457">
    <property type="term" value="P:protein folding"/>
    <property type="evidence" value="ECO:0007669"/>
    <property type="project" value="InterPro"/>
</dbReference>
<keyword evidence="9" id="KW-0614">Plasmid</keyword>
<dbReference type="SUPFAM" id="SSF56112">
    <property type="entry name" value="Protein kinase-like (PK-like)"/>
    <property type="match status" value="1"/>
</dbReference>
<evidence type="ECO:0000256" key="1">
    <source>
        <dbReference type="ARBA" id="ARBA00012513"/>
    </source>
</evidence>
<dbReference type="GO" id="GO:0005524">
    <property type="term" value="F:ATP binding"/>
    <property type="evidence" value="ECO:0007669"/>
    <property type="project" value="UniProtKB-UniRule"/>
</dbReference>
<dbReference type="PANTHER" id="PTHR43289:SF6">
    <property type="entry name" value="SERINE_THREONINE-PROTEIN KINASE NEKL-3"/>
    <property type="match status" value="1"/>
</dbReference>
<dbReference type="EMBL" id="AP005645">
    <property type="protein sequence ID" value="BAC75315.1"/>
    <property type="molecule type" value="Genomic_DNA"/>
</dbReference>